<reference evidence="6 7" key="1">
    <citation type="submission" date="2018-04" db="EMBL/GenBank/DDBJ databases">
        <title>The genome of golden apple snail Pomacea canaliculata provides insight into stress tolerance and invasive adaptation.</title>
        <authorList>
            <person name="Liu C."/>
            <person name="Liu B."/>
            <person name="Ren Y."/>
            <person name="Zhang Y."/>
            <person name="Wang H."/>
            <person name="Li S."/>
            <person name="Jiang F."/>
            <person name="Yin L."/>
            <person name="Zhang G."/>
            <person name="Qian W."/>
            <person name="Fan W."/>
        </authorList>
    </citation>
    <scope>NUCLEOTIDE SEQUENCE [LARGE SCALE GENOMIC DNA]</scope>
    <source>
        <strain evidence="6">SZHN2017</strain>
        <tissue evidence="6">Muscle</tissue>
    </source>
</reference>
<evidence type="ECO:0000256" key="3">
    <source>
        <dbReference type="ARBA" id="ARBA00022737"/>
    </source>
</evidence>
<feature type="domain" description="U3 small nucleolar RNA-associated protein 6 N-terminal" evidence="5">
    <location>
        <begin position="9"/>
        <end position="91"/>
    </location>
</feature>
<evidence type="ECO:0000256" key="4">
    <source>
        <dbReference type="ARBA" id="ARBA00023242"/>
    </source>
</evidence>
<dbReference type="InterPro" id="IPR055347">
    <property type="entry name" value="UTP6_N"/>
</dbReference>
<keyword evidence="7" id="KW-1185">Reference proteome</keyword>
<dbReference type="InterPro" id="IPR013949">
    <property type="entry name" value="Utp6"/>
</dbReference>
<accession>A0A2T7PYV3</accession>
<dbReference type="GO" id="GO:0030515">
    <property type="term" value="F:snoRNA binding"/>
    <property type="evidence" value="ECO:0007669"/>
    <property type="project" value="InterPro"/>
</dbReference>
<dbReference type="GO" id="GO:0034388">
    <property type="term" value="C:Pwp2p-containing subcomplex of 90S preribosome"/>
    <property type="evidence" value="ECO:0007669"/>
    <property type="project" value="TreeGrafter"/>
</dbReference>
<comment type="caution">
    <text evidence="6">The sequence shown here is derived from an EMBL/GenBank/DDBJ whole genome shotgun (WGS) entry which is preliminary data.</text>
</comment>
<dbReference type="PANTHER" id="PTHR23271">
    <property type="entry name" value="HEPATOCELLULAR CARCINOMA-ASSOCIATED ANTIGEN 66"/>
    <property type="match status" value="1"/>
</dbReference>
<protein>
    <recommendedName>
        <fullName evidence="5">U3 small nucleolar RNA-associated protein 6 N-terminal domain-containing protein</fullName>
    </recommendedName>
</protein>
<dbReference type="GO" id="GO:0000462">
    <property type="term" value="P:maturation of SSU-rRNA from tricistronic rRNA transcript (SSU-rRNA, 5.8S rRNA, LSU-rRNA)"/>
    <property type="evidence" value="ECO:0007669"/>
    <property type="project" value="InterPro"/>
</dbReference>
<gene>
    <name evidence="6" type="ORF">C0Q70_01193</name>
</gene>
<evidence type="ECO:0000259" key="5">
    <source>
        <dbReference type="Pfam" id="PF08640"/>
    </source>
</evidence>
<proteinExistence type="predicted"/>
<keyword evidence="3" id="KW-0677">Repeat</keyword>
<sequence>MAEFVSKSIEDMLPEMERLERVRLFSKEEIRTILKKRQRLEYRLRKKTRQQMDYIRYIQYERSVLALIKKRRKLVGYNFKKERIEVPIIQRIHKLFQLCQTRFPFYKMELTATDMLKKGSVITDQTTVNDPALDGKIAEIILRNAVREFPGDIQILTDLMEACKNFEFARSHLDFLITELKEKFHAEPAMWNTLARHLLPTKFGESCFASSDSGGGGALLHHLPSRIGLCRDYVSCTGGADNLGPYQVMPRAVQTWGLSVADESCWIACSDRCLFKKLCSWDWD</sequence>
<comment type="subcellular location">
    <subcellularLocation>
        <location evidence="1">Nucleus</location>
        <location evidence="1">Nucleolus</location>
    </subcellularLocation>
</comment>
<dbReference type="OrthoDB" id="28112at2759"/>
<name>A0A2T7PYV3_POMCA</name>
<dbReference type="Pfam" id="PF08640">
    <property type="entry name" value="U3_assoc_6"/>
    <property type="match status" value="1"/>
</dbReference>
<dbReference type="GO" id="GO:0032040">
    <property type="term" value="C:small-subunit processome"/>
    <property type="evidence" value="ECO:0007669"/>
    <property type="project" value="TreeGrafter"/>
</dbReference>
<keyword evidence="4" id="KW-0539">Nucleus</keyword>
<dbReference type="Proteomes" id="UP000245119">
    <property type="component" value="Linkage Group LG1"/>
</dbReference>
<dbReference type="AlphaFoldDB" id="A0A2T7PYV3"/>
<dbReference type="PANTHER" id="PTHR23271:SF1">
    <property type="entry name" value="U3 SMALL NUCLEOLAR RNA-ASSOCIATED PROTEIN 6 HOMOLOG"/>
    <property type="match status" value="1"/>
</dbReference>
<evidence type="ECO:0000313" key="6">
    <source>
        <dbReference type="EMBL" id="PVD38577.1"/>
    </source>
</evidence>
<organism evidence="6 7">
    <name type="scientific">Pomacea canaliculata</name>
    <name type="common">Golden apple snail</name>
    <dbReference type="NCBI Taxonomy" id="400727"/>
    <lineage>
        <taxon>Eukaryota</taxon>
        <taxon>Metazoa</taxon>
        <taxon>Spiralia</taxon>
        <taxon>Lophotrochozoa</taxon>
        <taxon>Mollusca</taxon>
        <taxon>Gastropoda</taxon>
        <taxon>Caenogastropoda</taxon>
        <taxon>Architaenioglossa</taxon>
        <taxon>Ampullarioidea</taxon>
        <taxon>Ampullariidae</taxon>
        <taxon>Pomacea</taxon>
    </lineage>
</organism>
<keyword evidence="2" id="KW-0698">rRNA processing</keyword>
<evidence type="ECO:0000256" key="2">
    <source>
        <dbReference type="ARBA" id="ARBA00022552"/>
    </source>
</evidence>
<dbReference type="STRING" id="400727.A0A2T7PYV3"/>
<evidence type="ECO:0000313" key="7">
    <source>
        <dbReference type="Proteomes" id="UP000245119"/>
    </source>
</evidence>
<evidence type="ECO:0000256" key="1">
    <source>
        <dbReference type="ARBA" id="ARBA00004604"/>
    </source>
</evidence>
<dbReference type="EMBL" id="PZQS01000001">
    <property type="protein sequence ID" value="PVD38577.1"/>
    <property type="molecule type" value="Genomic_DNA"/>
</dbReference>